<dbReference type="EMBL" id="CM045876">
    <property type="protein sequence ID" value="KAI7942005.1"/>
    <property type="molecule type" value="Genomic_DNA"/>
</dbReference>
<reference evidence="2" key="1">
    <citation type="journal article" date="2018" name="BMC Genomics">
        <title>Genomic insights into host adaptation between the wheat stripe rust pathogen (Puccinia striiformis f. sp. tritici) and the barley stripe rust pathogen (Puccinia striiformis f. sp. hordei).</title>
        <authorList>
            <person name="Xia C."/>
            <person name="Wang M."/>
            <person name="Yin C."/>
            <person name="Cornejo O.E."/>
            <person name="Hulbert S.H."/>
            <person name="Chen X."/>
        </authorList>
    </citation>
    <scope>NUCLEOTIDE SEQUENCE [LARGE SCALE GENOMIC DNA]</scope>
    <source>
        <strain evidence="2">93-210</strain>
    </source>
</reference>
<sequence length="417" mass="47327">MPHISDLPNEVLGLILQLAAKSYPGYLVHRLQRSRSIRQLRLVCRRWEHWLTERHLYSELYFWKGTSAMRFIINEISRSRLPFSHVRPKCQVLWIEHFCTGGAMANVEHDMVTPSMLEALIALFYDTIVELHLGFINNLSLPASTIEAIRRIENLRTLRLGFKSYRESGESPADDGDITHHHGLDSFCSLLGAAPGLKCLDFAGIKSSDLPEILESDLDHIKLENITHLVIESSAPAHRIINIASRLKSSLKMLSIDISPSDDCRDLLPILKTLEDKLEGLSMEHANVLNSIVHLKFSALRLLHITYLDGCLTDCLNLDMFSYAPIEILVLGGDYLGDQKANNPAFLVDAFARFPALRRLVFNKVDPGFTAPDIYVRACQEHQVEILYRARQDLPELMVSQEKYHTQPHSEPSTKTD</sequence>
<reference evidence="1 2" key="3">
    <citation type="journal article" date="2022" name="Microbiol. Spectr.">
        <title>Folding features and dynamics of 3D genome architecture in plant fungal pathogens.</title>
        <authorList>
            <person name="Xia C."/>
        </authorList>
    </citation>
    <scope>NUCLEOTIDE SEQUENCE [LARGE SCALE GENOMIC DNA]</scope>
    <source>
        <strain evidence="1 2">93-210</strain>
    </source>
</reference>
<reference evidence="2" key="2">
    <citation type="journal article" date="2018" name="Mol. Plant Microbe Interact.">
        <title>Genome sequence resources for the wheat stripe rust pathogen (Puccinia striiformis f. sp. tritici) and the barley stripe rust pathogen (Puccinia striiformis f. sp. hordei).</title>
        <authorList>
            <person name="Xia C."/>
            <person name="Wang M."/>
            <person name="Yin C."/>
            <person name="Cornejo O.E."/>
            <person name="Hulbert S.H."/>
            <person name="Chen X."/>
        </authorList>
    </citation>
    <scope>NUCLEOTIDE SEQUENCE [LARGE SCALE GENOMIC DNA]</scope>
    <source>
        <strain evidence="2">93-210</strain>
    </source>
</reference>
<keyword evidence="2" id="KW-1185">Reference proteome</keyword>
<evidence type="ECO:0000313" key="2">
    <source>
        <dbReference type="Proteomes" id="UP001060170"/>
    </source>
</evidence>
<organism evidence="1 2">
    <name type="scientific">Puccinia striiformis f. sp. tritici</name>
    <dbReference type="NCBI Taxonomy" id="168172"/>
    <lineage>
        <taxon>Eukaryota</taxon>
        <taxon>Fungi</taxon>
        <taxon>Dikarya</taxon>
        <taxon>Basidiomycota</taxon>
        <taxon>Pucciniomycotina</taxon>
        <taxon>Pucciniomycetes</taxon>
        <taxon>Pucciniales</taxon>
        <taxon>Pucciniaceae</taxon>
        <taxon>Puccinia</taxon>
    </lineage>
</organism>
<comment type="caution">
    <text evidence="1">The sequence shown here is derived from an EMBL/GenBank/DDBJ whole genome shotgun (WGS) entry which is preliminary data.</text>
</comment>
<dbReference type="Proteomes" id="UP001060170">
    <property type="component" value="Chromosome 12"/>
</dbReference>
<evidence type="ECO:0000313" key="1">
    <source>
        <dbReference type="EMBL" id="KAI7942005.1"/>
    </source>
</evidence>
<accession>A0ACC0E0W3</accession>
<proteinExistence type="predicted"/>
<name>A0ACC0E0W3_9BASI</name>
<protein>
    <submittedName>
        <fullName evidence="1">Uncharacterized protein</fullName>
    </submittedName>
</protein>
<gene>
    <name evidence="1" type="ORF">MJO28_012032</name>
</gene>